<dbReference type="AlphaFoldDB" id="A0AAD7MNL8"/>
<gene>
    <name evidence="3" type="ORF">B0H16DRAFT_1698338</name>
</gene>
<comment type="caution">
    <text evidence="3">The sequence shown here is derived from an EMBL/GenBank/DDBJ whole genome shotgun (WGS) entry which is preliminary data.</text>
</comment>
<evidence type="ECO:0000313" key="3">
    <source>
        <dbReference type="EMBL" id="KAJ7725319.1"/>
    </source>
</evidence>
<feature type="domain" description="Fungal-type protein kinase" evidence="2">
    <location>
        <begin position="155"/>
        <end position="544"/>
    </location>
</feature>
<proteinExistence type="predicted"/>
<feature type="region of interest" description="Disordered" evidence="1">
    <location>
        <begin position="659"/>
        <end position="715"/>
    </location>
</feature>
<dbReference type="EMBL" id="JARKIB010000195">
    <property type="protein sequence ID" value="KAJ7725319.1"/>
    <property type="molecule type" value="Genomic_DNA"/>
</dbReference>
<organism evidence="3 4">
    <name type="scientific">Mycena metata</name>
    <dbReference type="NCBI Taxonomy" id="1033252"/>
    <lineage>
        <taxon>Eukaryota</taxon>
        <taxon>Fungi</taxon>
        <taxon>Dikarya</taxon>
        <taxon>Basidiomycota</taxon>
        <taxon>Agaricomycotina</taxon>
        <taxon>Agaricomycetes</taxon>
        <taxon>Agaricomycetidae</taxon>
        <taxon>Agaricales</taxon>
        <taxon>Marasmiineae</taxon>
        <taxon>Mycenaceae</taxon>
        <taxon>Mycena</taxon>
    </lineage>
</organism>
<dbReference type="SUPFAM" id="SSF56112">
    <property type="entry name" value="Protein kinase-like (PK-like)"/>
    <property type="match status" value="1"/>
</dbReference>
<dbReference type="Gene3D" id="1.10.510.10">
    <property type="entry name" value="Transferase(Phosphotransferase) domain 1"/>
    <property type="match status" value="1"/>
</dbReference>
<accession>A0AAD7MNL8</accession>
<dbReference type="Proteomes" id="UP001215598">
    <property type="component" value="Unassembled WGS sequence"/>
</dbReference>
<evidence type="ECO:0000259" key="2">
    <source>
        <dbReference type="Pfam" id="PF17667"/>
    </source>
</evidence>
<protein>
    <recommendedName>
        <fullName evidence="2">Fungal-type protein kinase domain-containing protein</fullName>
    </recommendedName>
</protein>
<evidence type="ECO:0000313" key="4">
    <source>
        <dbReference type="Proteomes" id="UP001215598"/>
    </source>
</evidence>
<dbReference type="Pfam" id="PF17667">
    <property type="entry name" value="Pkinase_fungal"/>
    <property type="match status" value="1"/>
</dbReference>
<dbReference type="InterPro" id="IPR040976">
    <property type="entry name" value="Pkinase_fungal"/>
</dbReference>
<sequence length="715" mass="80821">MLEDNFAGVLPVDDFFEKFLPLPDADASSKIDAIVIECSDELKDAKLAASKAWRTGKENDMAAAFIKYLEAIVSEFKEKDRKPFILDTHNTIFESLDEGDHYTKPDITCSRPGTTTAPRAWADAGTVIELKHKTDVFGEKKTKDSLEIHINDSLDSRHALVQLAKSARSLLMALNACHAFVVSVFGNGMARIFRFDHSSFWATEAFNWTTDHTVFPRFLFCLYPPKVPIGHMHGHDDTISLPTEEEKESMFELLHKHEFYRGMFKSQESATKESFWVTAVRFRDVGGKRVPEPVQCFTIGPALWTSDGLFSRATQVYRVILKEDLHMPLPPIYALKDVWRQACRRPEIDFYDVIAKYCEKHKLPTEGMAKCHGSLDLSVSTPTSDWEPTLHRTCLKPKDSSLERCHTRSLLTPIGSPLKSFPSTKTMVQAIYSAVLHHEMAYKAGVLHRDISDGNVLFQEGTEKGFLLDWDYAEFTQDGLASFNEWFPERKDERQQYEDINKSLKDMTGTLPFVSIQILKDIHHQVPHAPHHDLESIYWLLIWMILRYTEHIDPNGRNACGALFDARGHREKAGWLLDPSPVPLGPLFTLVDDLRNNVWLQNQPGPAVPLTHEMVLKCFNDGIQSNEWPVADAALEFVLPSQNPIKNAKAESLLRTAVENKSEKARVSQVGSAKRRRNHQDDEEDVNATGGSSAGSKDADISTRTRSASKKAKAK</sequence>
<dbReference type="PANTHER" id="PTHR38248">
    <property type="entry name" value="FUNK1 6"/>
    <property type="match status" value="1"/>
</dbReference>
<name>A0AAD7MNL8_9AGAR</name>
<keyword evidence="4" id="KW-1185">Reference proteome</keyword>
<reference evidence="3" key="1">
    <citation type="submission" date="2023-03" db="EMBL/GenBank/DDBJ databases">
        <title>Massive genome expansion in bonnet fungi (Mycena s.s.) driven by repeated elements and novel gene families across ecological guilds.</title>
        <authorList>
            <consortium name="Lawrence Berkeley National Laboratory"/>
            <person name="Harder C.B."/>
            <person name="Miyauchi S."/>
            <person name="Viragh M."/>
            <person name="Kuo A."/>
            <person name="Thoen E."/>
            <person name="Andreopoulos B."/>
            <person name="Lu D."/>
            <person name="Skrede I."/>
            <person name="Drula E."/>
            <person name="Henrissat B."/>
            <person name="Morin E."/>
            <person name="Kohler A."/>
            <person name="Barry K."/>
            <person name="LaButti K."/>
            <person name="Morin E."/>
            <person name="Salamov A."/>
            <person name="Lipzen A."/>
            <person name="Mereny Z."/>
            <person name="Hegedus B."/>
            <person name="Baldrian P."/>
            <person name="Stursova M."/>
            <person name="Weitz H."/>
            <person name="Taylor A."/>
            <person name="Grigoriev I.V."/>
            <person name="Nagy L.G."/>
            <person name="Martin F."/>
            <person name="Kauserud H."/>
        </authorList>
    </citation>
    <scope>NUCLEOTIDE SEQUENCE</scope>
    <source>
        <strain evidence="3">CBHHK182m</strain>
    </source>
</reference>
<dbReference type="InterPro" id="IPR011009">
    <property type="entry name" value="Kinase-like_dom_sf"/>
</dbReference>
<evidence type="ECO:0000256" key="1">
    <source>
        <dbReference type="SAM" id="MobiDB-lite"/>
    </source>
</evidence>
<dbReference type="PANTHER" id="PTHR38248:SF2">
    <property type="entry name" value="FUNK1 11"/>
    <property type="match status" value="1"/>
</dbReference>